<sequence length="475" mass="54422">MTVPIISLMPSYNSMIRGCPGISDTLPRIECQLRVRSNNGSEFRIAKIEVILKSVETVFPQSHVSYSFTPIGKSKSKPRKNESISYHYKKSFYLANDEKCKAAKNKNTQRISKPLIGVDFPLTISLPADINDTNFNSRFGTCVTYLECNLLYYDLEKVGPSFDSVPPELKNFITTVNVERYTNLPLKKLFPAIEKNFYSPDKKLKAKVYVENPCITTDDLLKIKLKVMPNQHSSSTAPEYENSVLFKKKLKVKSVTFQTKEIFQCHSETYESKEYVLDTETKNYNEIITMNGFETANDIHICTKDVLFKEFENTMLEPELLYKLPKQPEGNMTNRNVPTKLLQNKVDAIPFRYHCSISTNGKYYSIGHAIDIKIKIGSGKDFEFSIPITISQWLKSHTKYIQQAIIQEREIASHAKRFYSGYGGLQKHSNGMIEYPTLPPIIYDSREHNNSKNFHIFQLTSGNGKSQLKKLPIID</sequence>
<dbReference type="EMBL" id="LLZZ01000171">
    <property type="protein sequence ID" value="KTA96636.1"/>
    <property type="molecule type" value="Genomic_DNA"/>
</dbReference>
<dbReference type="VEuPathDB" id="FungiDB:GWK60_H05115"/>
<dbReference type="AlphaFoldDB" id="A0A0W0CB24"/>
<reference evidence="1 2" key="1">
    <citation type="submission" date="2015-10" db="EMBL/GenBank/DDBJ databases">
        <title>Draft genomes sequences of Candida glabrata isolates 1A, 1B, 2A, 2B, 3A and 3B.</title>
        <authorList>
            <person name="Haavelsrud O.E."/>
            <person name="Gaustad P."/>
        </authorList>
    </citation>
    <scope>NUCLEOTIDE SEQUENCE [LARGE SCALE GENOMIC DNA]</scope>
    <source>
        <strain evidence="1">910700640</strain>
    </source>
</reference>
<proteinExistence type="predicted"/>
<name>A0A0W0CB24_CANGB</name>
<evidence type="ECO:0000313" key="1">
    <source>
        <dbReference type="EMBL" id="KTA96636.1"/>
    </source>
</evidence>
<accession>A0A0W0CB24</accession>
<comment type="caution">
    <text evidence="1">The sequence shown here is derived from an EMBL/GenBank/DDBJ whole genome shotgun (WGS) entry which is preliminary data.</text>
</comment>
<dbReference type="PhylomeDB" id="A0A0W0CB24"/>
<dbReference type="InterPro" id="IPR053060">
    <property type="entry name" value="Cytokinesis_Signaling_Reg"/>
</dbReference>
<protein>
    <recommendedName>
        <fullName evidence="3">Arrestin C-terminal-like domain-containing protein</fullName>
    </recommendedName>
</protein>
<dbReference type="Proteomes" id="UP000054886">
    <property type="component" value="Unassembled WGS sequence"/>
</dbReference>
<organism evidence="1 2">
    <name type="scientific">Candida glabrata</name>
    <name type="common">Yeast</name>
    <name type="synonym">Torulopsis glabrata</name>
    <dbReference type="NCBI Taxonomy" id="5478"/>
    <lineage>
        <taxon>Eukaryota</taxon>
        <taxon>Fungi</taxon>
        <taxon>Dikarya</taxon>
        <taxon>Ascomycota</taxon>
        <taxon>Saccharomycotina</taxon>
        <taxon>Saccharomycetes</taxon>
        <taxon>Saccharomycetales</taxon>
        <taxon>Saccharomycetaceae</taxon>
        <taxon>Nakaseomyces</taxon>
    </lineage>
</organism>
<evidence type="ECO:0008006" key="3">
    <source>
        <dbReference type="Google" id="ProtNLM"/>
    </source>
</evidence>
<dbReference type="VEuPathDB" id="FungiDB:GVI51_H05049"/>
<gene>
    <name evidence="1" type="ORF">AO440_002115</name>
</gene>
<dbReference type="GO" id="GO:0000935">
    <property type="term" value="C:division septum"/>
    <property type="evidence" value="ECO:0007669"/>
    <property type="project" value="TreeGrafter"/>
</dbReference>
<dbReference type="OMA" id="PRIECQL"/>
<evidence type="ECO:0000313" key="2">
    <source>
        <dbReference type="Proteomes" id="UP000054886"/>
    </source>
</evidence>
<dbReference type="PANTHER" id="PTHR36419:SF1">
    <property type="entry name" value="RHO1 GEF LOCALIZING PROTEIN 1"/>
    <property type="match status" value="1"/>
</dbReference>
<dbReference type="GO" id="GO:0000917">
    <property type="term" value="P:division septum assembly"/>
    <property type="evidence" value="ECO:0007669"/>
    <property type="project" value="TreeGrafter"/>
</dbReference>
<dbReference type="PANTHER" id="PTHR36419">
    <property type="entry name" value="ARRESTIN FAMILY PROTEIN 1"/>
    <property type="match status" value="1"/>
</dbReference>
<dbReference type="GO" id="GO:0097271">
    <property type="term" value="P:protein localization to bud neck"/>
    <property type="evidence" value="ECO:0007669"/>
    <property type="project" value="EnsemblFungi"/>
</dbReference>
<dbReference type="VEuPathDB" id="FungiDB:B1J91_H05203g"/>
<dbReference type="VEuPathDB" id="FungiDB:CAGL0H05203g"/>